<dbReference type="CDD" id="cd00408">
    <property type="entry name" value="DHDPS-like"/>
    <property type="match status" value="1"/>
</dbReference>
<accession>A0A8E2E356</accession>
<evidence type="ECO:0000256" key="1">
    <source>
        <dbReference type="ARBA" id="ARBA00023239"/>
    </source>
</evidence>
<dbReference type="Gene3D" id="3.20.20.70">
    <property type="entry name" value="Aldolase class I"/>
    <property type="match status" value="1"/>
</dbReference>
<dbReference type="SUPFAM" id="SSF51569">
    <property type="entry name" value="Aldolase"/>
    <property type="match status" value="1"/>
</dbReference>
<protein>
    <submittedName>
        <fullName evidence="4">Aldolase</fullName>
    </submittedName>
</protein>
<dbReference type="PROSITE" id="PS00665">
    <property type="entry name" value="DHDPS_1"/>
    <property type="match status" value="1"/>
</dbReference>
<evidence type="ECO:0000313" key="5">
    <source>
        <dbReference type="Proteomes" id="UP000250266"/>
    </source>
</evidence>
<feature type="region of interest" description="Disordered" evidence="3">
    <location>
        <begin position="1"/>
        <end position="24"/>
    </location>
</feature>
<dbReference type="Pfam" id="PF00701">
    <property type="entry name" value="DHDPS"/>
    <property type="match status" value="1"/>
</dbReference>
<dbReference type="InterPro" id="IPR020624">
    <property type="entry name" value="Schiff_base-form_aldolases_CS"/>
</dbReference>
<dbReference type="OrthoDB" id="191315at2759"/>
<evidence type="ECO:0000313" key="4">
    <source>
        <dbReference type="EMBL" id="OCK76404.1"/>
    </source>
</evidence>
<dbReference type="PRINTS" id="PR00146">
    <property type="entry name" value="DHPICSNTHASE"/>
</dbReference>
<dbReference type="InterPro" id="IPR002220">
    <property type="entry name" value="DapA-like"/>
</dbReference>
<keyword evidence="5" id="KW-1185">Reference proteome</keyword>
<keyword evidence="2" id="KW-0704">Schiff base</keyword>
<gene>
    <name evidence="4" type="ORF">K432DRAFT_385463</name>
</gene>
<evidence type="ECO:0000256" key="2">
    <source>
        <dbReference type="ARBA" id="ARBA00023270"/>
    </source>
</evidence>
<reference evidence="4 5" key="1">
    <citation type="journal article" date="2016" name="Nat. Commun.">
        <title>Ectomycorrhizal ecology is imprinted in the genome of the dominant symbiotic fungus Cenococcum geophilum.</title>
        <authorList>
            <consortium name="DOE Joint Genome Institute"/>
            <person name="Peter M."/>
            <person name="Kohler A."/>
            <person name="Ohm R.A."/>
            <person name="Kuo A."/>
            <person name="Krutzmann J."/>
            <person name="Morin E."/>
            <person name="Arend M."/>
            <person name="Barry K.W."/>
            <person name="Binder M."/>
            <person name="Choi C."/>
            <person name="Clum A."/>
            <person name="Copeland A."/>
            <person name="Grisel N."/>
            <person name="Haridas S."/>
            <person name="Kipfer T."/>
            <person name="LaButti K."/>
            <person name="Lindquist E."/>
            <person name="Lipzen A."/>
            <person name="Maire R."/>
            <person name="Meier B."/>
            <person name="Mihaltcheva S."/>
            <person name="Molinier V."/>
            <person name="Murat C."/>
            <person name="Poggeler S."/>
            <person name="Quandt C.A."/>
            <person name="Sperisen C."/>
            <person name="Tritt A."/>
            <person name="Tisserant E."/>
            <person name="Crous P.W."/>
            <person name="Henrissat B."/>
            <person name="Nehls U."/>
            <person name="Egli S."/>
            <person name="Spatafora J.W."/>
            <person name="Grigoriev I.V."/>
            <person name="Martin F.M."/>
        </authorList>
    </citation>
    <scope>NUCLEOTIDE SEQUENCE [LARGE SCALE GENOMIC DNA]</scope>
    <source>
        <strain evidence="4 5">CBS 459.81</strain>
    </source>
</reference>
<keyword evidence="1" id="KW-0456">Lyase</keyword>
<sequence>MSETLKKKLPSSDPKMTKPTRDTIISPPTGVFVPVPTFFQPASNNTLQAKIDVETQVKHSVYLARNGIRGLVLLGSTGEAIHLSREERFELISSVRKGLNDAGFLDYPIMAGVLINSVDEALEWLQDFSRAGAQWGLVLAPGYFGLAVNQENIKDWYTVVADNSPMPILIYNYPGVTNQIIVTPETYTHLAQHPNIVGCKMSHGNVSYHVQVSLDPEIDHDKFRVYSGFGQQLGPIVFFGAAGVIDGLAAMYPRTLSRLMDMAEKRPIEPKTLKEIQAIQFAVSRAEEFIGKWGIVGIKEGVYRVLGMGTLEGGRLPLRGKLPEGEWDKWEAITSRMKALEDAQ</sequence>
<dbReference type="InterPro" id="IPR013785">
    <property type="entry name" value="Aldolase_TIM"/>
</dbReference>
<evidence type="ECO:0000256" key="3">
    <source>
        <dbReference type="SAM" id="MobiDB-lite"/>
    </source>
</evidence>
<dbReference type="AlphaFoldDB" id="A0A8E2E356"/>
<organism evidence="4 5">
    <name type="scientific">Lepidopterella palustris CBS 459.81</name>
    <dbReference type="NCBI Taxonomy" id="1314670"/>
    <lineage>
        <taxon>Eukaryota</taxon>
        <taxon>Fungi</taxon>
        <taxon>Dikarya</taxon>
        <taxon>Ascomycota</taxon>
        <taxon>Pezizomycotina</taxon>
        <taxon>Dothideomycetes</taxon>
        <taxon>Pleosporomycetidae</taxon>
        <taxon>Mytilinidiales</taxon>
        <taxon>Argynnaceae</taxon>
        <taxon>Lepidopterella</taxon>
    </lineage>
</organism>
<name>A0A8E2E356_9PEZI</name>
<proteinExistence type="predicted"/>
<dbReference type="Proteomes" id="UP000250266">
    <property type="component" value="Unassembled WGS sequence"/>
</dbReference>
<dbReference type="PANTHER" id="PTHR12128:SF68">
    <property type="entry name" value="DIHYDRODIPICOLINATE SYNTHETASE"/>
    <property type="match status" value="1"/>
</dbReference>
<dbReference type="SMART" id="SM01130">
    <property type="entry name" value="DHDPS"/>
    <property type="match status" value="1"/>
</dbReference>
<dbReference type="PANTHER" id="PTHR12128">
    <property type="entry name" value="DIHYDRODIPICOLINATE SYNTHASE"/>
    <property type="match status" value="1"/>
</dbReference>
<dbReference type="GO" id="GO:0008840">
    <property type="term" value="F:4-hydroxy-tetrahydrodipicolinate synthase activity"/>
    <property type="evidence" value="ECO:0007669"/>
    <property type="project" value="TreeGrafter"/>
</dbReference>
<dbReference type="EMBL" id="KV745214">
    <property type="protein sequence ID" value="OCK76404.1"/>
    <property type="molecule type" value="Genomic_DNA"/>
</dbReference>